<dbReference type="Proteomes" id="UP001152747">
    <property type="component" value="Unassembled WGS sequence"/>
</dbReference>
<keyword evidence="2" id="KW-1185">Reference proteome</keyword>
<comment type="caution">
    <text evidence="1">The sequence shown here is derived from an EMBL/GenBank/DDBJ whole genome shotgun (WGS) entry which is preliminary data.</text>
</comment>
<dbReference type="AlphaFoldDB" id="A0A9P1I6N4"/>
<gene>
    <name evidence="1" type="ORF">CAMP_LOCUS2329</name>
</gene>
<dbReference type="EMBL" id="CANHGI010000001">
    <property type="protein sequence ID" value="CAI5439692.1"/>
    <property type="molecule type" value="Genomic_DNA"/>
</dbReference>
<evidence type="ECO:0000313" key="1">
    <source>
        <dbReference type="EMBL" id="CAI5439692.1"/>
    </source>
</evidence>
<reference evidence="1" key="1">
    <citation type="submission" date="2022-11" db="EMBL/GenBank/DDBJ databases">
        <authorList>
            <person name="Kikuchi T."/>
        </authorList>
    </citation>
    <scope>NUCLEOTIDE SEQUENCE</scope>
    <source>
        <strain evidence="1">PS1010</strain>
    </source>
</reference>
<name>A0A9P1I6N4_9PELO</name>
<protein>
    <submittedName>
        <fullName evidence="1">Uncharacterized protein</fullName>
    </submittedName>
</protein>
<proteinExistence type="predicted"/>
<organism evidence="1 2">
    <name type="scientific">Caenorhabditis angaria</name>
    <dbReference type="NCBI Taxonomy" id="860376"/>
    <lineage>
        <taxon>Eukaryota</taxon>
        <taxon>Metazoa</taxon>
        <taxon>Ecdysozoa</taxon>
        <taxon>Nematoda</taxon>
        <taxon>Chromadorea</taxon>
        <taxon>Rhabditida</taxon>
        <taxon>Rhabditina</taxon>
        <taxon>Rhabditomorpha</taxon>
        <taxon>Rhabditoidea</taxon>
        <taxon>Rhabditidae</taxon>
        <taxon>Peloderinae</taxon>
        <taxon>Caenorhabditis</taxon>
    </lineage>
</organism>
<accession>A0A9P1I6N4</accession>
<evidence type="ECO:0000313" key="2">
    <source>
        <dbReference type="Proteomes" id="UP001152747"/>
    </source>
</evidence>
<sequence length="86" mass="9933">MISNALRYPRICKQHFEDTKTIPIANLKDINLLPCCMYCNNSQIPPCLDIVTIPGSSVEARKWRKYFGIRSRKTDLYICLKNIGKV</sequence>